<keyword evidence="3" id="KW-0808">Transferase</keyword>
<dbReference type="OrthoDB" id="3199616at2"/>
<dbReference type="Gene3D" id="3.40.50.2000">
    <property type="entry name" value="Glycogen Phosphorylase B"/>
    <property type="match status" value="3"/>
</dbReference>
<evidence type="ECO:0000259" key="2">
    <source>
        <dbReference type="Pfam" id="PF13439"/>
    </source>
</evidence>
<reference evidence="3 4" key="1">
    <citation type="submission" date="2016-11" db="EMBL/GenBank/DDBJ databases">
        <authorList>
            <person name="Jaros S."/>
            <person name="Januszkiewicz K."/>
            <person name="Wedrychowicz H."/>
        </authorList>
    </citation>
    <scope>NUCLEOTIDE SEQUENCE [LARGE SCALE GENOMIC DNA]</scope>
    <source>
        <strain evidence="3 4">DSM 14214</strain>
    </source>
</reference>
<dbReference type="Pfam" id="PF13439">
    <property type="entry name" value="Glyco_transf_4"/>
    <property type="match status" value="1"/>
</dbReference>
<dbReference type="PANTHER" id="PTHR36836:SF1">
    <property type="entry name" value="COLANIC ACID BIOSYNTHESIS PROTEIN WCAK"/>
    <property type="match status" value="1"/>
</dbReference>
<dbReference type="PANTHER" id="PTHR36836">
    <property type="entry name" value="COLANIC ACID BIOSYNTHESIS PROTEIN WCAK"/>
    <property type="match status" value="1"/>
</dbReference>
<feature type="domain" description="Polysaccharide pyruvyl transferase" evidence="1">
    <location>
        <begin position="392"/>
        <end position="674"/>
    </location>
</feature>
<dbReference type="InterPro" id="IPR007345">
    <property type="entry name" value="Polysacch_pyruvyl_Trfase"/>
</dbReference>
<dbReference type="AlphaFoldDB" id="A0A1M6SBS4"/>
<dbReference type="Pfam" id="PF13692">
    <property type="entry name" value="Glyco_trans_1_4"/>
    <property type="match status" value="1"/>
</dbReference>
<feature type="domain" description="Glycosyltransferase subfamily 4-like N-terminal" evidence="2">
    <location>
        <begin position="14"/>
        <end position="166"/>
    </location>
</feature>
<gene>
    <name evidence="3" type="ORF">SAMN02745138_01702</name>
</gene>
<dbReference type="InterPro" id="IPR019896">
    <property type="entry name" value="Polysacch_pyruvyl_Trfase_CsaB"/>
</dbReference>
<accession>A0A1M6SBS4</accession>
<dbReference type="RefSeq" id="WP_084730623.1">
    <property type="nucleotide sequence ID" value="NZ_FRAH01000026.1"/>
</dbReference>
<dbReference type="SUPFAM" id="SSF53756">
    <property type="entry name" value="UDP-Glycosyltransferase/glycogen phosphorylase"/>
    <property type="match status" value="2"/>
</dbReference>
<keyword evidence="4" id="KW-1185">Reference proteome</keyword>
<dbReference type="Pfam" id="PF04230">
    <property type="entry name" value="PS_pyruv_trans"/>
    <property type="match status" value="1"/>
</dbReference>
<proteinExistence type="predicted"/>
<dbReference type="InterPro" id="IPR028098">
    <property type="entry name" value="Glyco_trans_4-like_N"/>
</dbReference>
<evidence type="ECO:0000313" key="3">
    <source>
        <dbReference type="EMBL" id="SHK42069.1"/>
    </source>
</evidence>
<name>A0A1M6SBS4_9FIRM</name>
<dbReference type="GO" id="GO:0016740">
    <property type="term" value="F:transferase activity"/>
    <property type="evidence" value="ECO:0007669"/>
    <property type="project" value="UniProtKB-KW"/>
</dbReference>
<dbReference type="NCBIfam" id="TIGR03609">
    <property type="entry name" value="S_layer_CsaB"/>
    <property type="match status" value="1"/>
</dbReference>
<dbReference type="Proteomes" id="UP000183975">
    <property type="component" value="Unassembled WGS sequence"/>
</dbReference>
<evidence type="ECO:0000313" key="4">
    <source>
        <dbReference type="Proteomes" id="UP000183975"/>
    </source>
</evidence>
<protein>
    <submittedName>
        <fullName evidence="3">Polysaccharide pyruvyl transferase CsaB</fullName>
    </submittedName>
</protein>
<sequence length="743" mass="84382">MKYKVLMTLMGLDIGGAETHVVELSKELKKQGYDIIVASNGGVYEQELAEAGIRHYKVPMNQRNVMKMLKSYMLLKKIIRKEKPDIVHSHARIPGFICGMLKKKLKFTFVTSAHWVFYTGMGLKYLTNWGQKVVAVSEDIKQYLMDNYHVRSENIFVTINGIDTDKFSPETDSTKVRQEFHLTGEEPTLVYVSRMDESRAMVARQLIEITPKLAEKIPGLRIIIVGGGDVFDELLEKSKGVNKKLGRECITMTGARTDINELVSVADVFVGVSRAALEAMAAGKTVIVAGNEGYIGLFGEDKLAMAQENNFCCRGCEMSEEDKLYRDTVYAFCNMTPEEREKAGAYGREVIFRYYSVTRMAQDSVKAYDAAWKESHEKQYHVVMSGYYGFNNTGDEAIMLSMHKNIQELGDNYHITVLSNKPVETREKYGIEAVYRFGVRDVLCAIHQSDALLSGGGSLLQDSTSTRSLMYYLSITAAAKFMRKKVMLYANGIGPVSGKRNRRLVKQVVNKADLITLREENSYEELLSMGVNSKKCFVTADPVFTMDGIAKEDAYRLLDKEGIPQDKPLVVVSVRNWRDMDKFISRFAKLCDTIVEKYNRNIVFLAMQMPNDITISEKVQKKMEQPAYILRGSYTPSEVMGIISTADFILSMRLHTLIFAARQHVPLVGFVYDPKIEYYLEKLEMPSGGDLKSFDMDHTLGLIDDIVKNKQAYVAKLEEKAKHLNQMAHRNEKYLMRLLEKRK</sequence>
<evidence type="ECO:0000259" key="1">
    <source>
        <dbReference type="Pfam" id="PF04230"/>
    </source>
</evidence>
<organism evidence="3 4">
    <name type="scientific">Anaerotignum lactatifermentans DSM 14214</name>
    <dbReference type="NCBI Taxonomy" id="1121323"/>
    <lineage>
        <taxon>Bacteria</taxon>
        <taxon>Bacillati</taxon>
        <taxon>Bacillota</taxon>
        <taxon>Clostridia</taxon>
        <taxon>Lachnospirales</taxon>
        <taxon>Anaerotignaceae</taxon>
        <taxon>Anaerotignum</taxon>
    </lineage>
</organism>
<dbReference type="EMBL" id="FRAH01000026">
    <property type="protein sequence ID" value="SHK42069.1"/>
    <property type="molecule type" value="Genomic_DNA"/>
</dbReference>